<dbReference type="AlphaFoldDB" id="A0A1I6RE52"/>
<name>A0A1I6RE52_9EURY</name>
<reference evidence="3" key="1">
    <citation type="submission" date="2016-10" db="EMBL/GenBank/DDBJ databases">
        <authorList>
            <person name="Varghese N."/>
            <person name="Submissions S."/>
        </authorList>
    </citation>
    <scope>NUCLEOTIDE SEQUENCE [LARGE SCALE GENOMIC DNA]</scope>
    <source>
        <strain evidence="3">DSM 22427</strain>
    </source>
</reference>
<accession>A0A1I6RE52</accession>
<feature type="region of interest" description="Disordered" evidence="1">
    <location>
        <begin position="104"/>
        <end position="129"/>
    </location>
</feature>
<protein>
    <submittedName>
        <fullName evidence="2">Uncharacterized protein</fullName>
    </submittedName>
</protein>
<dbReference type="OrthoDB" id="380030at2157"/>
<dbReference type="Proteomes" id="UP000199199">
    <property type="component" value="Unassembled WGS sequence"/>
</dbReference>
<dbReference type="RefSeq" id="WP_092903723.1">
    <property type="nucleotide sequence ID" value="NZ_FOZS01000002.1"/>
</dbReference>
<feature type="compositionally biased region" description="Acidic residues" evidence="1">
    <location>
        <begin position="63"/>
        <end position="73"/>
    </location>
</feature>
<evidence type="ECO:0000313" key="3">
    <source>
        <dbReference type="Proteomes" id="UP000199199"/>
    </source>
</evidence>
<feature type="region of interest" description="Disordered" evidence="1">
    <location>
        <begin position="52"/>
        <end position="88"/>
    </location>
</feature>
<sequence length="129" mass="14429">MPYIKHESGEAGELRNSQILGDRSPLEFDEDGYAYVEDPIVADKLLAMHRHIERGGHGPGGSDDIDEPDDESETLPFNPEEHTNDEIAERVKDVDDAAALEALRNLEEEQKDRDGAKDAIDARMDELED</sequence>
<gene>
    <name evidence="2" type="ORF">SAMN04488556_1732</name>
</gene>
<feature type="compositionally biased region" description="Basic and acidic residues" evidence="1">
    <location>
        <begin position="79"/>
        <end position="88"/>
    </location>
</feature>
<evidence type="ECO:0000313" key="2">
    <source>
        <dbReference type="EMBL" id="SFS62982.1"/>
    </source>
</evidence>
<evidence type="ECO:0000256" key="1">
    <source>
        <dbReference type="SAM" id="MobiDB-lite"/>
    </source>
</evidence>
<keyword evidence="3" id="KW-1185">Reference proteome</keyword>
<organism evidence="2 3">
    <name type="scientific">Halostagnicola kamekurae</name>
    <dbReference type="NCBI Taxonomy" id="619731"/>
    <lineage>
        <taxon>Archaea</taxon>
        <taxon>Methanobacteriati</taxon>
        <taxon>Methanobacteriota</taxon>
        <taxon>Stenosarchaea group</taxon>
        <taxon>Halobacteria</taxon>
        <taxon>Halobacteriales</taxon>
        <taxon>Natrialbaceae</taxon>
        <taxon>Halostagnicola</taxon>
    </lineage>
</organism>
<dbReference type="EMBL" id="FOZS01000002">
    <property type="protein sequence ID" value="SFS62982.1"/>
    <property type="molecule type" value="Genomic_DNA"/>
</dbReference>
<proteinExistence type="predicted"/>